<dbReference type="GO" id="GO:0010468">
    <property type="term" value="P:regulation of gene expression"/>
    <property type="evidence" value="ECO:0007669"/>
    <property type="project" value="InterPro"/>
</dbReference>
<dbReference type="NCBIfam" id="TIGR03082">
    <property type="entry name" value="Gneg_AbrB_dup"/>
    <property type="match status" value="1"/>
</dbReference>
<feature type="transmembrane region" description="Helical" evidence="1">
    <location>
        <begin position="111"/>
        <end position="131"/>
    </location>
</feature>
<gene>
    <name evidence="2" type="ORF">GIY09_00495</name>
</gene>
<dbReference type="RefSeq" id="WP_153862889.1">
    <property type="nucleotide sequence ID" value="NZ_WJQS01000001.1"/>
</dbReference>
<feature type="transmembrane region" description="Helical" evidence="1">
    <location>
        <begin position="30"/>
        <end position="47"/>
    </location>
</feature>
<feature type="transmembrane region" description="Helical" evidence="1">
    <location>
        <begin position="143"/>
        <end position="162"/>
    </location>
</feature>
<feature type="transmembrane region" description="Helical" evidence="1">
    <location>
        <begin position="83"/>
        <end position="104"/>
    </location>
</feature>
<dbReference type="Proteomes" id="UP000430975">
    <property type="component" value="Unassembled WGS sequence"/>
</dbReference>
<keyword evidence="3" id="KW-1185">Reference proteome</keyword>
<feature type="transmembrane region" description="Helical" evidence="1">
    <location>
        <begin position="220"/>
        <end position="239"/>
    </location>
</feature>
<evidence type="ECO:0000313" key="2">
    <source>
        <dbReference type="EMBL" id="MRI84382.1"/>
    </source>
</evidence>
<dbReference type="AlphaFoldDB" id="A0A6I2GEV5"/>
<protein>
    <recommendedName>
        <fullName evidence="4">AbrB family transcriptional regulator</fullName>
    </recommendedName>
</protein>
<evidence type="ECO:0008006" key="4">
    <source>
        <dbReference type="Google" id="ProtNLM"/>
    </source>
</evidence>
<name>A0A6I2GEV5_9LACT</name>
<feature type="transmembrane region" description="Helical" evidence="1">
    <location>
        <begin position="196"/>
        <end position="214"/>
    </location>
</feature>
<dbReference type="GO" id="GO:0016020">
    <property type="term" value="C:membrane"/>
    <property type="evidence" value="ECO:0007669"/>
    <property type="project" value="InterPro"/>
</dbReference>
<reference evidence="2 3" key="1">
    <citation type="submission" date="2019-11" db="EMBL/GenBank/DDBJ databases">
        <title>Characterisation of Fundicoccus ignavus gen. nov. sp. nov., a novel genus of the family Aerococcaceae isolated from bulk tank milk.</title>
        <authorList>
            <person name="Siebert A."/>
            <person name="Huptas C."/>
            <person name="Wenning M."/>
            <person name="Scherer S."/>
            <person name="Doll E.V."/>
        </authorList>
    </citation>
    <scope>NUCLEOTIDE SEQUENCE [LARGE SCALE GENOMIC DNA]</scope>
    <source>
        <strain evidence="2 3">WS4759</strain>
    </source>
</reference>
<evidence type="ECO:0000313" key="3">
    <source>
        <dbReference type="Proteomes" id="UP000430975"/>
    </source>
</evidence>
<dbReference type="InterPro" id="IPR007820">
    <property type="entry name" value="AbrB_fam"/>
</dbReference>
<sequence length="359" mass="38652">MTIESYLMVATTLVFAILVGRGFMKANIPGGLLVGVMLVFATMQVLTDRIWAPVGTKEIAQVIAGSFIGASLSAADLKRLPKLWKAFVTIISGLIVLNIVIGFVLTKVSDLSLVTALFASIPGGMGTIPIISEDYGAEPVVVTVMQFMRMVMGIGVFPSLVVKLNQHLNTDKDQTSHLTNGQNTLINATRSSQRPALNSLFALIIASLFAWLISQVVTSLNLMVLALIGMAIFNLTVGVKPLPVAYRRVAQVLSGWYVGTSFHSEQLSVLMDLLIPVLVLIPMFLLGCLILGYLVHKFQKMPLTDSMLSAIPAGASDVVLILGDLNIKNSDIVVLQVLRVIVVTSLFPQIAAIVAYWFG</sequence>
<dbReference type="PANTHER" id="PTHR38457:SF1">
    <property type="entry name" value="REGULATOR ABRB-RELATED"/>
    <property type="match status" value="1"/>
</dbReference>
<dbReference type="Pfam" id="PF05145">
    <property type="entry name" value="AbrB"/>
    <property type="match status" value="1"/>
</dbReference>
<keyword evidence="1" id="KW-1133">Transmembrane helix</keyword>
<dbReference type="EMBL" id="WJQS01000001">
    <property type="protein sequence ID" value="MRI84382.1"/>
    <property type="molecule type" value="Genomic_DNA"/>
</dbReference>
<keyword evidence="1" id="KW-0812">Transmembrane</keyword>
<dbReference type="PIRSF" id="PIRSF038991">
    <property type="entry name" value="Protein_AbrB"/>
    <property type="match status" value="1"/>
</dbReference>
<dbReference type="InterPro" id="IPR017516">
    <property type="entry name" value="AbrB_dup"/>
</dbReference>
<feature type="transmembrane region" description="Helical" evidence="1">
    <location>
        <begin position="273"/>
        <end position="295"/>
    </location>
</feature>
<comment type="caution">
    <text evidence="2">The sequence shown here is derived from an EMBL/GenBank/DDBJ whole genome shotgun (WGS) entry which is preliminary data.</text>
</comment>
<feature type="transmembrane region" description="Helical" evidence="1">
    <location>
        <begin position="337"/>
        <end position="358"/>
    </location>
</feature>
<keyword evidence="1" id="KW-0472">Membrane</keyword>
<proteinExistence type="predicted"/>
<accession>A0A6I2GEV5</accession>
<dbReference type="PANTHER" id="PTHR38457">
    <property type="entry name" value="REGULATOR ABRB-RELATED"/>
    <property type="match status" value="1"/>
</dbReference>
<evidence type="ECO:0000256" key="1">
    <source>
        <dbReference type="SAM" id="Phobius"/>
    </source>
</evidence>
<organism evidence="2 3">
    <name type="scientific">Fundicoccus ignavus</name>
    <dbReference type="NCBI Taxonomy" id="2664442"/>
    <lineage>
        <taxon>Bacteria</taxon>
        <taxon>Bacillati</taxon>
        <taxon>Bacillota</taxon>
        <taxon>Bacilli</taxon>
        <taxon>Lactobacillales</taxon>
        <taxon>Aerococcaceae</taxon>
        <taxon>Fundicoccus</taxon>
    </lineage>
</organism>
<feature type="transmembrane region" description="Helical" evidence="1">
    <location>
        <begin position="7"/>
        <end position="24"/>
    </location>
</feature>